<dbReference type="Proteomes" id="UP000050562">
    <property type="component" value="Unassembled WGS sequence"/>
</dbReference>
<organism evidence="1 2">
    <name type="scientific">Pseudomonas syringae pv. primulae</name>
    <dbReference type="NCBI Taxonomy" id="251707"/>
    <lineage>
        <taxon>Bacteria</taxon>
        <taxon>Pseudomonadati</taxon>
        <taxon>Pseudomonadota</taxon>
        <taxon>Gammaproteobacteria</taxon>
        <taxon>Pseudomonadales</taxon>
        <taxon>Pseudomonadaceae</taxon>
        <taxon>Pseudomonas</taxon>
    </lineage>
</organism>
<dbReference type="PATRIC" id="fig|251707.3.peg.3890"/>
<dbReference type="InterPro" id="IPR045662">
    <property type="entry name" value="DUF6388"/>
</dbReference>
<name>A0A0P9XFS5_9PSED</name>
<dbReference type="AlphaFoldDB" id="A0A0P9XFS5"/>
<comment type="caution">
    <text evidence="1">The sequence shown here is derived from an EMBL/GenBank/DDBJ whole genome shotgun (WGS) entry which is preliminary data.</text>
</comment>
<dbReference type="RefSeq" id="WP_025993581.1">
    <property type="nucleotide sequence ID" value="NZ_LJRC01000208.1"/>
</dbReference>
<dbReference type="Pfam" id="PF19925">
    <property type="entry name" value="DUF6388"/>
    <property type="match status" value="1"/>
</dbReference>
<dbReference type="EMBL" id="LJRC01000208">
    <property type="protein sequence ID" value="KPY33486.1"/>
    <property type="molecule type" value="Genomic_DNA"/>
</dbReference>
<sequence>MLFTDTQISQALEIFIRRDEQLQQELANFNRHPGGLFISERRAEHARSAFLRAAQERDTTPHDFALRLLARTPSELEQLREERRMRMAG</sequence>
<reference evidence="1 2" key="1">
    <citation type="submission" date="2015-09" db="EMBL/GenBank/DDBJ databases">
        <title>Genome announcement of multiple Pseudomonas syringae strains.</title>
        <authorList>
            <person name="Thakur S."/>
            <person name="Wang P.W."/>
            <person name="Gong Y."/>
            <person name="Weir B.S."/>
            <person name="Guttman D.S."/>
        </authorList>
    </citation>
    <scope>NUCLEOTIDE SEQUENCE [LARGE SCALE GENOMIC DNA]</scope>
    <source>
        <strain evidence="1 2">ICMP3956</strain>
    </source>
</reference>
<proteinExistence type="predicted"/>
<evidence type="ECO:0000313" key="2">
    <source>
        <dbReference type="Proteomes" id="UP000050562"/>
    </source>
</evidence>
<protein>
    <submittedName>
        <fullName evidence="1">Uncharacterized protein</fullName>
    </submittedName>
</protein>
<gene>
    <name evidence="1" type="ORF">ALO52_02933</name>
</gene>
<accession>A0A0P9XFS5</accession>
<evidence type="ECO:0000313" key="1">
    <source>
        <dbReference type="EMBL" id="KPY33486.1"/>
    </source>
</evidence>